<name>A0A5J5CU73_9PERO</name>
<organism evidence="1 2">
    <name type="scientific">Etheostoma spectabile</name>
    <name type="common">orangethroat darter</name>
    <dbReference type="NCBI Taxonomy" id="54343"/>
    <lineage>
        <taxon>Eukaryota</taxon>
        <taxon>Metazoa</taxon>
        <taxon>Chordata</taxon>
        <taxon>Craniata</taxon>
        <taxon>Vertebrata</taxon>
        <taxon>Euteleostomi</taxon>
        <taxon>Actinopterygii</taxon>
        <taxon>Neopterygii</taxon>
        <taxon>Teleostei</taxon>
        <taxon>Neoteleostei</taxon>
        <taxon>Acanthomorphata</taxon>
        <taxon>Eupercaria</taxon>
        <taxon>Perciformes</taxon>
        <taxon>Percoidei</taxon>
        <taxon>Percidae</taxon>
        <taxon>Etheostomatinae</taxon>
        <taxon>Etheostoma</taxon>
    </lineage>
</organism>
<evidence type="ECO:0000313" key="2">
    <source>
        <dbReference type="Proteomes" id="UP000327493"/>
    </source>
</evidence>
<reference evidence="1 2" key="1">
    <citation type="submission" date="2019-08" db="EMBL/GenBank/DDBJ databases">
        <title>A chromosome-level genome assembly, high-density linkage maps, and genome scans reveal the genomic architecture of hybrid incompatibilities underlying speciation via character displacement in darters (Percidae: Etheostominae).</title>
        <authorList>
            <person name="Moran R.L."/>
            <person name="Catchen J.M."/>
            <person name="Fuller R.C."/>
        </authorList>
    </citation>
    <scope>NUCLEOTIDE SEQUENCE [LARGE SCALE GENOMIC DNA]</scope>
    <source>
        <strain evidence="1">EspeVRDwgs_2016</strain>
        <tissue evidence="1">Muscle</tissue>
    </source>
</reference>
<protein>
    <submittedName>
        <fullName evidence="1">Uncharacterized protein</fullName>
    </submittedName>
</protein>
<gene>
    <name evidence="1" type="ORF">FQN60_008138</name>
</gene>
<accession>A0A5J5CU73</accession>
<evidence type="ECO:0000313" key="1">
    <source>
        <dbReference type="EMBL" id="KAA8584353.1"/>
    </source>
</evidence>
<dbReference type="EMBL" id="VOFY01000016">
    <property type="protein sequence ID" value="KAA8584353.1"/>
    <property type="molecule type" value="Genomic_DNA"/>
</dbReference>
<keyword evidence="2" id="KW-1185">Reference proteome</keyword>
<proteinExistence type="predicted"/>
<comment type="caution">
    <text evidence="1">The sequence shown here is derived from an EMBL/GenBank/DDBJ whole genome shotgun (WGS) entry which is preliminary data.</text>
</comment>
<dbReference type="Proteomes" id="UP000327493">
    <property type="component" value="Chromosome 16"/>
</dbReference>
<dbReference type="AlphaFoldDB" id="A0A5J5CU73"/>
<sequence length="94" mass="10533">MHMTSGVSETRPEYDVEQDSARHLTRDALWDLSQGELIVVGKNATTGIFATYPSRNLTLVKGFFDQFTFSKPLLTLKQYFLCAGVSDAISQELQ</sequence>